<keyword evidence="1" id="KW-0812">Transmembrane</keyword>
<evidence type="ECO:0008006" key="4">
    <source>
        <dbReference type="Google" id="ProtNLM"/>
    </source>
</evidence>
<evidence type="ECO:0000256" key="1">
    <source>
        <dbReference type="SAM" id="Phobius"/>
    </source>
</evidence>
<organism evidence="2 3">
    <name type="scientific">Paracoccus fistulariae</name>
    <dbReference type="NCBI Taxonomy" id="658446"/>
    <lineage>
        <taxon>Bacteria</taxon>
        <taxon>Pseudomonadati</taxon>
        <taxon>Pseudomonadota</taxon>
        <taxon>Alphaproteobacteria</taxon>
        <taxon>Rhodobacterales</taxon>
        <taxon>Paracoccaceae</taxon>
        <taxon>Paracoccus</taxon>
    </lineage>
</organism>
<evidence type="ECO:0000313" key="3">
    <source>
        <dbReference type="Proteomes" id="UP001219349"/>
    </source>
</evidence>
<dbReference type="Proteomes" id="UP001219349">
    <property type="component" value="Chromosome"/>
</dbReference>
<protein>
    <recommendedName>
        <fullName evidence="4">Flap endonuclease-1-like 5' DNA nuclease</fullName>
    </recommendedName>
</protein>
<dbReference type="RefSeq" id="WP_271884365.1">
    <property type="nucleotide sequence ID" value="NZ_CP067136.1"/>
</dbReference>
<proteinExistence type="predicted"/>
<sequence>MPTAEATRRAWISGAILGLLILISLWGIGDYSFLAGLFLGIVGAVITALVLIWMSLGGEGMDAAQWEPDALSGTGQAAARTLDVIEPQPSPKPAVQETAQEISDLKAKSASAPAKPAGKAEPDDLKLIKGVGPKLEELLHENGVTQFSQIAAWDDAQVDHFAELLGRMGGRIRSDDWVAQAQTLASGGETEFSARVEKGEVY</sequence>
<gene>
    <name evidence="2" type="ORF">JHX87_00540</name>
</gene>
<dbReference type="Gene3D" id="1.10.150.20">
    <property type="entry name" value="5' to 3' exonuclease, C-terminal subdomain"/>
    <property type="match status" value="1"/>
</dbReference>
<keyword evidence="1" id="KW-1133">Transmembrane helix</keyword>
<feature type="transmembrane region" description="Helical" evidence="1">
    <location>
        <begin position="12"/>
        <end position="29"/>
    </location>
</feature>
<reference evidence="2 3" key="1">
    <citation type="submission" date="2021-01" db="EMBL/GenBank/DDBJ databases">
        <title>Biogeographic distribution of Paracoccus.</title>
        <authorList>
            <person name="Hollensteiner J."/>
            <person name="Leineberger J."/>
            <person name="Brinkhoff T."/>
            <person name="Daniel R."/>
        </authorList>
    </citation>
    <scope>NUCLEOTIDE SEQUENCE [LARGE SCALE GENOMIC DNA]</scope>
    <source>
        <strain evidence="2 3">KCTC 22803</strain>
    </source>
</reference>
<feature type="transmembrane region" description="Helical" evidence="1">
    <location>
        <begin position="35"/>
        <end position="56"/>
    </location>
</feature>
<keyword evidence="1" id="KW-0472">Membrane</keyword>
<accession>A0ABY7SK38</accession>
<name>A0ABY7SK38_9RHOB</name>
<evidence type="ECO:0000313" key="2">
    <source>
        <dbReference type="EMBL" id="WCR07379.1"/>
    </source>
</evidence>
<keyword evidence="3" id="KW-1185">Reference proteome</keyword>
<dbReference type="EMBL" id="CP067136">
    <property type="protein sequence ID" value="WCR07379.1"/>
    <property type="molecule type" value="Genomic_DNA"/>
</dbReference>